<comment type="caution">
    <text evidence="1">The sequence shown here is derived from an EMBL/GenBank/DDBJ whole genome shotgun (WGS) entry which is preliminary data.</text>
</comment>
<dbReference type="Proteomes" id="UP001162483">
    <property type="component" value="Unassembled WGS sequence"/>
</dbReference>
<name>A0ABN9DVH5_9NEOB</name>
<feature type="non-terminal residue" evidence="1">
    <location>
        <position position="1"/>
    </location>
</feature>
<organism evidence="1 2">
    <name type="scientific">Staurois parvus</name>
    <dbReference type="NCBI Taxonomy" id="386267"/>
    <lineage>
        <taxon>Eukaryota</taxon>
        <taxon>Metazoa</taxon>
        <taxon>Chordata</taxon>
        <taxon>Craniata</taxon>
        <taxon>Vertebrata</taxon>
        <taxon>Euteleostomi</taxon>
        <taxon>Amphibia</taxon>
        <taxon>Batrachia</taxon>
        <taxon>Anura</taxon>
        <taxon>Neobatrachia</taxon>
        <taxon>Ranoidea</taxon>
        <taxon>Ranidae</taxon>
        <taxon>Staurois</taxon>
    </lineage>
</organism>
<sequence>YCVSCDWSQLVTWYKAVVNSIVPCDLCNHSQISHVVSNDVRSDILLTTLHVITDWPIGDHMIGTSHRGPVRQSVFHCVRRTQQAPDRGAARSQGTRTSRDTGRTFINGHLTLHCSRPAVYVHGPDGKWL</sequence>
<keyword evidence="2" id="KW-1185">Reference proteome</keyword>
<accession>A0ABN9DVH5</accession>
<reference evidence="1" key="1">
    <citation type="submission" date="2023-05" db="EMBL/GenBank/DDBJ databases">
        <authorList>
            <person name="Stuckert A."/>
        </authorList>
    </citation>
    <scope>NUCLEOTIDE SEQUENCE</scope>
</reference>
<protein>
    <submittedName>
        <fullName evidence="1">Uncharacterized protein</fullName>
    </submittedName>
</protein>
<proteinExistence type="predicted"/>
<dbReference type="EMBL" id="CATNWA010014791">
    <property type="protein sequence ID" value="CAI9575959.1"/>
    <property type="molecule type" value="Genomic_DNA"/>
</dbReference>
<evidence type="ECO:0000313" key="2">
    <source>
        <dbReference type="Proteomes" id="UP001162483"/>
    </source>
</evidence>
<feature type="non-terminal residue" evidence="1">
    <location>
        <position position="129"/>
    </location>
</feature>
<evidence type="ECO:0000313" key="1">
    <source>
        <dbReference type="EMBL" id="CAI9575959.1"/>
    </source>
</evidence>
<gene>
    <name evidence="1" type="ORF">SPARVUS_LOCUS8292042</name>
</gene>